<sequence length="701" mass="78973">MQKGSKIRTQVFEDDESGEELKQIDVEGVLPQVFAHGDETQSVQCMPNSSKQVSKVKRKRRVETEQQDLDMQKLLDDCNGYHNDYFQPSLYTIIANILVLITNPVYPVWCAFHALWSARVGCQSGKYWEGIADRLKSNDSLRVAVFDFGSSIYVNVSTIAWCLAGEDGRQIFATEVLLPRWLVLGTSLRIAAARDLHPKDWKDLVGQVNDYCDSRGPYSGCCRFAGNRERACAKGSPKEPVDEQSRDHVSIFSEHTLQRILIVLKVPKMQSVYFRVFESEIEYESMLLSERLCHLAHKSLLRHLRRIQAFPTELEMRIDPTDSTNPTEDIISKDFMSVYRTAFENKKMPLVVLAEQMLVGWPAVQKGPLHYIGIAARLLLILLSIALFVFGALFPGLLRRGGGGSFLPHNTWCKVVAVIFMLTLGQTGWLLGCVAPTQLQMLFSSMARSFRVLNSMLMGKRAAQAECVPYIRVCNIDDIVAWYELYALFIGSARRVKFPLEVGFAHNVLTVVGMSSLLVWHGIDPLWQPGVLFGATMVFFIAFLVFSVPPLLVGLRANMLGRETINLLWGHATESRAYLHKLERELGKAKTLGTKRELTAKIKEAKSAIDLTVDIAQRLRLDSALVIRTLGMELTMAQFTAIASLASTALIYAFNNRHVIEKKLEVVGGLESIWPDDVDFCLGKRMSCIKASLYPRFCWLM</sequence>
<feature type="transmembrane region" description="Helical" evidence="1">
    <location>
        <begin position="504"/>
        <end position="523"/>
    </location>
</feature>
<gene>
    <name evidence="2" type="ORF">CCMP2556_LOCUS29878</name>
</gene>
<reference evidence="2 3" key="1">
    <citation type="submission" date="2024-02" db="EMBL/GenBank/DDBJ databases">
        <authorList>
            <person name="Chen Y."/>
            <person name="Shah S."/>
            <person name="Dougan E. K."/>
            <person name="Thang M."/>
            <person name="Chan C."/>
        </authorList>
    </citation>
    <scope>NUCLEOTIDE SEQUENCE [LARGE SCALE GENOMIC DNA]</scope>
</reference>
<evidence type="ECO:0000313" key="2">
    <source>
        <dbReference type="EMBL" id="CAK9060741.1"/>
    </source>
</evidence>
<feature type="transmembrane region" description="Helical" evidence="1">
    <location>
        <begin position="374"/>
        <end position="395"/>
    </location>
</feature>
<keyword evidence="1" id="KW-1133">Transmembrane helix</keyword>
<accession>A0ABP0NAW5</accession>
<dbReference type="EMBL" id="CAXAMN010021551">
    <property type="protein sequence ID" value="CAK9060741.1"/>
    <property type="molecule type" value="Genomic_DNA"/>
</dbReference>
<evidence type="ECO:0000256" key="1">
    <source>
        <dbReference type="SAM" id="Phobius"/>
    </source>
</evidence>
<keyword evidence="3" id="KW-1185">Reference proteome</keyword>
<organism evidence="2 3">
    <name type="scientific">Durusdinium trenchii</name>
    <dbReference type="NCBI Taxonomy" id="1381693"/>
    <lineage>
        <taxon>Eukaryota</taxon>
        <taxon>Sar</taxon>
        <taxon>Alveolata</taxon>
        <taxon>Dinophyceae</taxon>
        <taxon>Suessiales</taxon>
        <taxon>Symbiodiniaceae</taxon>
        <taxon>Durusdinium</taxon>
    </lineage>
</organism>
<evidence type="ECO:0008006" key="4">
    <source>
        <dbReference type="Google" id="ProtNLM"/>
    </source>
</evidence>
<protein>
    <recommendedName>
        <fullName evidence="4">ABC transmembrane type-1 domain-containing protein</fullName>
    </recommendedName>
</protein>
<feature type="transmembrane region" description="Helical" evidence="1">
    <location>
        <begin position="529"/>
        <end position="553"/>
    </location>
</feature>
<comment type="caution">
    <text evidence="2">The sequence shown here is derived from an EMBL/GenBank/DDBJ whole genome shotgun (WGS) entry which is preliminary data.</text>
</comment>
<evidence type="ECO:0000313" key="3">
    <source>
        <dbReference type="Proteomes" id="UP001642484"/>
    </source>
</evidence>
<proteinExistence type="predicted"/>
<dbReference type="Proteomes" id="UP001642484">
    <property type="component" value="Unassembled WGS sequence"/>
</dbReference>
<name>A0ABP0NAW5_9DINO</name>
<keyword evidence="1" id="KW-0812">Transmembrane</keyword>
<feature type="transmembrane region" description="Helical" evidence="1">
    <location>
        <begin position="415"/>
        <end position="439"/>
    </location>
</feature>
<keyword evidence="1" id="KW-0472">Membrane</keyword>